<dbReference type="PANTHER" id="PTHR45786:SF74">
    <property type="entry name" value="ATP-DEPENDENT DNA HELICASE"/>
    <property type="match status" value="1"/>
</dbReference>
<name>A0A225UX41_9STRA</name>
<keyword evidence="2" id="KW-0547">Nucleotide-binding</keyword>
<dbReference type="Proteomes" id="UP000198211">
    <property type="component" value="Unassembled WGS sequence"/>
</dbReference>
<evidence type="ECO:0000256" key="1">
    <source>
        <dbReference type="SAM" id="MobiDB-lite"/>
    </source>
</evidence>
<gene>
    <name evidence="2" type="ORF">PHMEG_00032815</name>
</gene>
<evidence type="ECO:0000313" key="2">
    <source>
        <dbReference type="EMBL" id="OWY96819.1"/>
    </source>
</evidence>
<sequence length="297" mass="34052">MCIPQRDLDRCTNTQNIRRRRRQQPPQEISEEEKACRKEAKRLRAKSRQYKKGLANRNKFDPSIVPGGRHYFLRYCVDTAALGNFLMRPLAAAAVSDWSRFQVRNARLNSFCDSIRVYNNVLAFTSIGASETTALNVDDSVTRDGVYNFRVQGTVCHRMGSLLTSPNRRNMFAQVYINDPDMATRVESRMGMTDGLDREILKTIDHVMETHNEYARFLTLTISWRRVDAGESTKENPALRLNDFLPENEDLRLRLHVTRHANPETHNTPTACEIAAIVIDQGAAFYRDILLKTRGGE</sequence>
<accession>A0A225UX41</accession>
<dbReference type="OrthoDB" id="108332at2759"/>
<dbReference type="AlphaFoldDB" id="A0A225UX41"/>
<reference evidence="3" key="1">
    <citation type="submission" date="2017-03" db="EMBL/GenBank/DDBJ databases">
        <title>Phytopthora megakarya and P. palmivora, two closely related causual agents of cacao black pod achieved similar genome size and gene model numbers by different mechanisms.</title>
        <authorList>
            <person name="Ali S."/>
            <person name="Shao J."/>
            <person name="Larry D.J."/>
            <person name="Kronmiller B."/>
            <person name="Shen D."/>
            <person name="Strem M.D."/>
            <person name="Melnick R.L."/>
            <person name="Guiltinan M.J."/>
            <person name="Tyler B.M."/>
            <person name="Meinhardt L.W."/>
            <person name="Bailey B.A."/>
        </authorList>
    </citation>
    <scope>NUCLEOTIDE SEQUENCE [LARGE SCALE GENOMIC DNA]</scope>
    <source>
        <strain evidence="3">zdho120</strain>
    </source>
</reference>
<evidence type="ECO:0000313" key="3">
    <source>
        <dbReference type="Proteomes" id="UP000198211"/>
    </source>
</evidence>
<keyword evidence="2" id="KW-0378">Hydrolase</keyword>
<dbReference type="EMBL" id="NBNE01011184">
    <property type="protein sequence ID" value="OWY96819.1"/>
    <property type="molecule type" value="Genomic_DNA"/>
</dbReference>
<proteinExistence type="predicted"/>
<keyword evidence="2" id="KW-0067">ATP-binding</keyword>
<feature type="region of interest" description="Disordered" evidence="1">
    <location>
        <begin position="13"/>
        <end position="35"/>
    </location>
</feature>
<organism evidence="2 3">
    <name type="scientific">Phytophthora megakarya</name>
    <dbReference type="NCBI Taxonomy" id="4795"/>
    <lineage>
        <taxon>Eukaryota</taxon>
        <taxon>Sar</taxon>
        <taxon>Stramenopiles</taxon>
        <taxon>Oomycota</taxon>
        <taxon>Peronosporomycetes</taxon>
        <taxon>Peronosporales</taxon>
        <taxon>Peronosporaceae</taxon>
        <taxon>Phytophthora</taxon>
    </lineage>
</organism>
<keyword evidence="2" id="KW-0347">Helicase</keyword>
<protein>
    <submittedName>
        <fullName evidence="2">Helitron helicase</fullName>
    </submittedName>
</protein>
<keyword evidence="3" id="KW-1185">Reference proteome</keyword>
<comment type="caution">
    <text evidence="2">The sequence shown here is derived from an EMBL/GenBank/DDBJ whole genome shotgun (WGS) entry which is preliminary data.</text>
</comment>
<dbReference type="PANTHER" id="PTHR45786">
    <property type="entry name" value="DNA BINDING PROTEIN-LIKE"/>
    <property type="match status" value="1"/>
</dbReference>
<dbReference type="GO" id="GO:0004386">
    <property type="term" value="F:helicase activity"/>
    <property type="evidence" value="ECO:0007669"/>
    <property type="project" value="UniProtKB-KW"/>
</dbReference>